<dbReference type="InterPro" id="IPR012910">
    <property type="entry name" value="Plug_dom"/>
</dbReference>
<evidence type="ECO:0000256" key="1">
    <source>
        <dbReference type="ARBA" id="ARBA00004571"/>
    </source>
</evidence>
<evidence type="ECO:0000256" key="5">
    <source>
        <dbReference type="ARBA" id="ARBA00023136"/>
    </source>
</evidence>
<dbReference type="InterPro" id="IPR037066">
    <property type="entry name" value="Plug_dom_sf"/>
</dbReference>
<dbReference type="Pfam" id="PF07715">
    <property type="entry name" value="Plug"/>
    <property type="match status" value="1"/>
</dbReference>
<evidence type="ECO:0000256" key="6">
    <source>
        <dbReference type="ARBA" id="ARBA00023237"/>
    </source>
</evidence>
<dbReference type="InterPro" id="IPR039426">
    <property type="entry name" value="TonB-dep_rcpt-like"/>
</dbReference>
<dbReference type="InterPro" id="IPR023997">
    <property type="entry name" value="TonB-dep_OMP_SusC/RagA_CS"/>
</dbReference>
<comment type="subcellular location">
    <subcellularLocation>
        <location evidence="1 7">Cell outer membrane</location>
        <topology evidence="1 7">Multi-pass membrane protein</topology>
    </subcellularLocation>
</comment>
<dbReference type="eggNOG" id="COG1629">
    <property type="taxonomic scope" value="Bacteria"/>
</dbReference>
<dbReference type="Pfam" id="PF07660">
    <property type="entry name" value="STN"/>
    <property type="match status" value="1"/>
</dbReference>
<dbReference type="InterPro" id="IPR036942">
    <property type="entry name" value="Beta-barrel_TonB_sf"/>
</dbReference>
<evidence type="ECO:0000256" key="2">
    <source>
        <dbReference type="ARBA" id="ARBA00022448"/>
    </source>
</evidence>
<reference evidence="9" key="1">
    <citation type="submission" date="2011-09" db="EMBL/GenBank/DDBJ databases">
        <title>The permanent draft genome of Mucilaginibacter paludis DSM 18603.</title>
        <authorList>
            <consortium name="US DOE Joint Genome Institute (JGI-PGF)"/>
            <person name="Lucas S."/>
            <person name="Han J."/>
            <person name="Lapidus A."/>
            <person name="Bruce D."/>
            <person name="Goodwin L."/>
            <person name="Pitluck S."/>
            <person name="Peters L."/>
            <person name="Kyrpides N."/>
            <person name="Mavromatis K."/>
            <person name="Ivanova N."/>
            <person name="Mikhailova N."/>
            <person name="Held B."/>
            <person name="Detter J.C."/>
            <person name="Tapia R."/>
            <person name="Han C."/>
            <person name="Land M."/>
            <person name="Hauser L."/>
            <person name="Markowitz V."/>
            <person name="Cheng J.-F."/>
            <person name="Hugenholtz P."/>
            <person name="Woyke T."/>
            <person name="Wu D."/>
            <person name="Tindall B."/>
            <person name="Brambilla E."/>
            <person name="Klenk H.-P."/>
            <person name="Eisen J.A."/>
        </authorList>
    </citation>
    <scope>NUCLEOTIDE SEQUENCE [LARGE SCALE GENOMIC DNA]</scope>
    <source>
        <strain evidence="9">DSM 18603</strain>
    </source>
</reference>
<evidence type="ECO:0000259" key="8">
    <source>
        <dbReference type="SMART" id="SM00965"/>
    </source>
</evidence>
<evidence type="ECO:0000313" key="10">
    <source>
        <dbReference type="Proteomes" id="UP000002774"/>
    </source>
</evidence>
<feature type="domain" description="Secretin/TonB short N-terminal" evidence="8">
    <location>
        <begin position="68"/>
        <end position="119"/>
    </location>
</feature>
<dbReference type="Gene3D" id="2.60.40.1120">
    <property type="entry name" value="Carboxypeptidase-like, regulatory domain"/>
    <property type="match status" value="1"/>
</dbReference>
<dbReference type="InterPro" id="IPR023996">
    <property type="entry name" value="TonB-dep_OMP_SusC/RagA"/>
</dbReference>
<dbReference type="Pfam" id="PF13715">
    <property type="entry name" value="CarbopepD_reg_2"/>
    <property type="match status" value="1"/>
</dbReference>
<keyword evidence="6 7" id="KW-0998">Cell outer membrane</keyword>
<dbReference type="InterPro" id="IPR011662">
    <property type="entry name" value="Secretin/TonB_short_N"/>
</dbReference>
<dbReference type="Gene3D" id="3.55.50.30">
    <property type="match status" value="1"/>
</dbReference>
<proteinExistence type="inferred from homology"/>
<dbReference type="STRING" id="714943.Mucpa_2054"/>
<dbReference type="RefSeq" id="WP_008506211.1">
    <property type="nucleotide sequence ID" value="NZ_CM001403.1"/>
</dbReference>
<name>H1YF55_9SPHI</name>
<organism evidence="9 10">
    <name type="scientific">Mucilaginibacter paludis DSM 18603</name>
    <dbReference type="NCBI Taxonomy" id="714943"/>
    <lineage>
        <taxon>Bacteria</taxon>
        <taxon>Pseudomonadati</taxon>
        <taxon>Bacteroidota</taxon>
        <taxon>Sphingobacteriia</taxon>
        <taxon>Sphingobacteriales</taxon>
        <taxon>Sphingobacteriaceae</taxon>
        <taxon>Mucilaginibacter</taxon>
    </lineage>
</organism>
<keyword evidence="2 7" id="KW-0813">Transport</keyword>
<dbReference type="EMBL" id="CM001403">
    <property type="protein sequence ID" value="EHQ26194.1"/>
    <property type="molecule type" value="Genomic_DNA"/>
</dbReference>
<keyword evidence="3 7" id="KW-1134">Transmembrane beta strand</keyword>
<dbReference type="SUPFAM" id="SSF49464">
    <property type="entry name" value="Carboxypeptidase regulatory domain-like"/>
    <property type="match status" value="1"/>
</dbReference>
<dbReference type="Proteomes" id="UP000002774">
    <property type="component" value="Chromosome"/>
</dbReference>
<keyword evidence="5 7" id="KW-0472">Membrane</keyword>
<protein>
    <submittedName>
        <fullName evidence="9">TonB-dependent receptor plug</fullName>
    </submittedName>
</protein>
<keyword evidence="10" id="KW-1185">Reference proteome</keyword>
<gene>
    <name evidence="9" type="ORF">Mucpa_2054</name>
</gene>
<evidence type="ECO:0000256" key="3">
    <source>
        <dbReference type="ARBA" id="ARBA00022452"/>
    </source>
</evidence>
<dbReference type="Gene3D" id="2.170.130.10">
    <property type="entry name" value="TonB-dependent receptor, plug domain"/>
    <property type="match status" value="1"/>
</dbReference>
<accession>H1YF55</accession>
<comment type="similarity">
    <text evidence="7">Belongs to the TonB-dependent receptor family.</text>
</comment>
<dbReference type="OrthoDB" id="9768177at2"/>
<dbReference type="InterPro" id="IPR008969">
    <property type="entry name" value="CarboxyPept-like_regulatory"/>
</dbReference>
<dbReference type="SUPFAM" id="SSF56935">
    <property type="entry name" value="Porins"/>
    <property type="match status" value="1"/>
</dbReference>
<dbReference type="AlphaFoldDB" id="H1YF55"/>
<keyword evidence="4 7" id="KW-0812">Transmembrane</keyword>
<keyword evidence="9" id="KW-0675">Receptor</keyword>
<dbReference type="SMART" id="SM00965">
    <property type="entry name" value="STN"/>
    <property type="match status" value="1"/>
</dbReference>
<sequence length="1116" mass="123101">MYKFYTRKLGVSERLCHKIWLIMRLTTVILIASLIQVSAATFAQRITLNQRNTPLESVFKEIRKQSGYDFFYDGKAIKPNQRVSISVTDVSVEDALRSVLKDLPFTYEINDNRITIRKKEEPSFLDKVKPAFDPIDVHGRVVDESNKPVAGATVKTKDGKQATLTDVQGVFILKNVNEGTEMLISFIGYNPKEVLAAKDLEIIQLQVATSKLDEVQIQAYSITSRRLSTSNISTIKAKDIENQPVNNPMLALTGRIPGLQIAQTNGMPGSSINIKIQGLNSINAGNAPFYVLNGVPYISQSLPTTNGGPLNTLGNIPGEGGSINPLSFINPNDIESIDILKDADATAIYGSRAANGAILITTKSGKAGKLKADFNAQSGWGQVTSRMKLLNTEQYLIMRREAKANDNAGLGSTDYDLNGAWGNINQYTDWQKVLLGHTSNYKNFNGNLSGGSQTVSFLIGGFYRYENSVFSENLSDRKGGVNLNLNTNSSNKKFKLSFTANYLADQNKLPRLDLTSTALTLAPNAPGLYNPDGTLNWQLNSSGASTFLNPLVNITSPYRANSQSLVSSSNISYQIIPELRILSNFGYNRLQIDEYSPAPSSTVPPADRVIYTRVADFSNSAQSSWIVEPQLQFNKHIEKIGIDFLVGSTLQRTSGIGQTIHGSGFISDQTMESLLNAQNITIENDVYNKYSYNALFGKLNLNIDDTYILNFSARRDGSSRFGTNNLFHNFAAAGAAWIFSNENLVKDNLKFLSFGKIRLSYGTSGNDQIPDYSTLSLFQAAPGTYQDAKGVYVNSLANPYLQWEETTKISFGLDLGFFNDRLLLNGNYARNRSSNQLLGYSLPAMTGFSSITSNFPAKIQNTSLEFSLNSTNIKRQRFHWTTNLNVTIGRNKLLEFPNLSQSSYANTLIIGQPISIQRLYKFHGVDPSTGEYTFLDKSGNITTSPNYSTDQISFFDNTPRFYGGFQNSLTFGNLTLDVFFQFVKQKGVDLGMGGISIPGAKRMNQPLYVLDRWQKPGDQASVQRFNSNSALLGTYFNMKGSDAVIGDASYIRLKNIALGYELPLKYAQRLGVSQMKVTVSAQNILTFTNYKGLDPESGAYSLPPLKLIALGINISL</sequence>
<dbReference type="Gene3D" id="2.40.170.20">
    <property type="entry name" value="TonB-dependent receptor, beta-barrel domain"/>
    <property type="match status" value="1"/>
</dbReference>
<dbReference type="NCBIfam" id="TIGR04057">
    <property type="entry name" value="SusC_RagA_signa"/>
    <property type="match status" value="1"/>
</dbReference>
<evidence type="ECO:0000256" key="4">
    <source>
        <dbReference type="ARBA" id="ARBA00022692"/>
    </source>
</evidence>
<dbReference type="HOGENOM" id="CLU_004317_0_1_10"/>
<dbReference type="NCBIfam" id="TIGR04056">
    <property type="entry name" value="OMP_RagA_SusC"/>
    <property type="match status" value="1"/>
</dbReference>
<evidence type="ECO:0000256" key="7">
    <source>
        <dbReference type="PROSITE-ProRule" id="PRU01360"/>
    </source>
</evidence>
<evidence type="ECO:0000313" key="9">
    <source>
        <dbReference type="EMBL" id="EHQ26194.1"/>
    </source>
</evidence>
<dbReference type="GO" id="GO:0009279">
    <property type="term" value="C:cell outer membrane"/>
    <property type="evidence" value="ECO:0007669"/>
    <property type="project" value="UniProtKB-SubCell"/>
</dbReference>
<dbReference type="PROSITE" id="PS52016">
    <property type="entry name" value="TONB_DEPENDENT_REC_3"/>
    <property type="match status" value="1"/>
</dbReference>